<accession>A0A0K1LN67</accession>
<dbReference type="GeneID" id="26647926"/>
<proteinExistence type="predicted"/>
<dbReference type="OrthoDB" id="15389at10239"/>
<dbReference type="Proteomes" id="UP000204280">
    <property type="component" value="Segment"/>
</dbReference>
<evidence type="ECO:0000313" key="2">
    <source>
        <dbReference type="Proteomes" id="UP000204280"/>
    </source>
</evidence>
<dbReference type="RefSeq" id="YP_009203726.1">
    <property type="nucleotide sequence ID" value="NC_028857.1"/>
</dbReference>
<organism evidence="1 2">
    <name type="scientific">Citrobacter phage Merlin</name>
    <dbReference type="NCBI Taxonomy" id="1675602"/>
    <lineage>
        <taxon>Viruses</taxon>
        <taxon>Duplodnaviria</taxon>
        <taxon>Heunggongvirae</taxon>
        <taxon>Uroviricota</taxon>
        <taxon>Caudoviricetes</taxon>
        <taxon>Pantevenvirales</taxon>
        <taxon>Straboviridae</taxon>
        <taxon>Tevenvirinae</taxon>
        <taxon>Moonvirus</taxon>
        <taxon>Moonvirus merlin</taxon>
    </lineage>
</organism>
<name>A0A0K1LN67_9CAUD</name>
<sequence>MKFEQKFEQGKFYAFRGENSRDKFESSHHTNKAIVDAIIANGGVFEAIQVNGWGALEVARFTSTGKVYHENDDCQFYLSSDEAEFFIEVEPNGNPANPKPSLIQIDQQMTAANDEKFEDSEMITDDIPVPHTTLVITNLSEAISAYKMLKGIIPDASL</sequence>
<evidence type="ECO:0000313" key="1">
    <source>
        <dbReference type="EMBL" id="AKU43658.1"/>
    </source>
</evidence>
<gene>
    <name evidence="1" type="ORF">CPT_Merlin12</name>
</gene>
<dbReference type="KEGG" id="vg:26647926"/>
<protein>
    <submittedName>
        <fullName evidence="1">Uncharacterized protein</fullName>
    </submittedName>
</protein>
<dbReference type="EMBL" id="KT001915">
    <property type="protein sequence ID" value="AKU43658.1"/>
    <property type="molecule type" value="Genomic_DNA"/>
</dbReference>
<keyword evidence="2" id="KW-1185">Reference proteome</keyword>
<reference evidence="1 2" key="1">
    <citation type="journal article" date="2015" name="Genome Announc.">
        <title>Complete Genome Sequence of Citrobacter freundii Myophage Merlin.</title>
        <authorList>
            <person name="LeSage K.C."/>
            <person name="Hargrove E.C."/>
            <person name="Cahill J.L."/>
            <person name="Rasche E.S."/>
            <person name="Kuty Everett G.F."/>
        </authorList>
    </citation>
    <scope>NUCLEOTIDE SEQUENCE [LARGE SCALE GENOMIC DNA]</scope>
</reference>